<evidence type="ECO:0000313" key="2">
    <source>
        <dbReference type="EMBL" id="MBX57034.1"/>
    </source>
</evidence>
<feature type="region of interest" description="Disordered" evidence="1">
    <location>
        <begin position="1"/>
        <end position="21"/>
    </location>
</feature>
<organism evidence="2">
    <name type="scientific">Rhizophora mucronata</name>
    <name type="common">Asiatic mangrove</name>
    <dbReference type="NCBI Taxonomy" id="61149"/>
    <lineage>
        <taxon>Eukaryota</taxon>
        <taxon>Viridiplantae</taxon>
        <taxon>Streptophyta</taxon>
        <taxon>Embryophyta</taxon>
        <taxon>Tracheophyta</taxon>
        <taxon>Spermatophyta</taxon>
        <taxon>Magnoliopsida</taxon>
        <taxon>eudicotyledons</taxon>
        <taxon>Gunneridae</taxon>
        <taxon>Pentapetalae</taxon>
        <taxon>rosids</taxon>
        <taxon>fabids</taxon>
        <taxon>Malpighiales</taxon>
        <taxon>Rhizophoraceae</taxon>
        <taxon>Rhizophora</taxon>
    </lineage>
</organism>
<dbReference type="AlphaFoldDB" id="A0A2P2PQM9"/>
<name>A0A2P2PQM9_RHIMU</name>
<accession>A0A2P2PQM9</accession>
<sequence>MGHHLHTNTHQSHNILPQVGV</sequence>
<protein>
    <submittedName>
        <fullName evidence="2">Uncharacterized protein</fullName>
    </submittedName>
</protein>
<dbReference type="EMBL" id="GGEC01076550">
    <property type="protein sequence ID" value="MBX57034.1"/>
    <property type="molecule type" value="Transcribed_RNA"/>
</dbReference>
<evidence type="ECO:0000256" key="1">
    <source>
        <dbReference type="SAM" id="MobiDB-lite"/>
    </source>
</evidence>
<proteinExistence type="predicted"/>
<reference evidence="2" key="1">
    <citation type="submission" date="2018-02" db="EMBL/GenBank/DDBJ databases">
        <title>Rhizophora mucronata_Transcriptome.</title>
        <authorList>
            <person name="Meera S.P."/>
            <person name="Sreeshan A."/>
            <person name="Augustine A."/>
        </authorList>
    </citation>
    <scope>NUCLEOTIDE SEQUENCE</scope>
    <source>
        <tissue evidence="2">Leaf</tissue>
    </source>
</reference>